<dbReference type="AlphaFoldDB" id="A0A9P6B841"/>
<reference evidence="2" key="1">
    <citation type="journal article" date="2020" name="Nat. Commun.">
        <title>Large-scale genome sequencing of mycorrhizal fungi provides insights into the early evolution of symbiotic traits.</title>
        <authorList>
            <person name="Miyauchi S."/>
            <person name="Kiss E."/>
            <person name="Kuo A."/>
            <person name="Drula E."/>
            <person name="Kohler A."/>
            <person name="Sanchez-Garcia M."/>
            <person name="Morin E."/>
            <person name="Andreopoulos B."/>
            <person name="Barry K.W."/>
            <person name="Bonito G."/>
            <person name="Buee M."/>
            <person name="Carver A."/>
            <person name="Chen C."/>
            <person name="Cichocki N."/>
            <person name="Clum A."/>
            <person name="Culley D."/>
            <person name="Crous P.W."/>
            <person name="Fauchery L."/>
            <person name="Girlanda M."/>
            <person name="Hayes R.D."/>
            <person name="Keri Z."/>
            <person name="LaButti K."/>
            <person name="Lipzen A."/>
            <person name="Lombard V."/>
            <person name="Magnuson J."/>
            <person name="Maillard F."/>
            <person name="Murat C."/>
            <person name="Nolan M."/>
            <person name="Ohm R.A."/>
            <person name="Pangilinan J."/>
            <person name="Pereira M.F."/>
            <person name="Perotto S."/>
            <person name="Peter M."/>
            <person name="Pfister S."/>
            <person name="Riley R."/>
            <person name="Sitrit Y."/>
            <person name="Stielow J.B."/>
            <person name="Szollosi G."/>
            <person name="Zifcakova L."/>
            <person name="Stursova M."/>
            <person name="Spatafora J.W."/>
            <person name="Tedersoo L."/>
            <person name="Vaario L.M."/>
            <person name="Yamada A."/>
            <person name="Yan M."/>
            <person name="Wang P."/>
            <person name="Xu J."/>
            <person name="Bruns T."/>
            <person name="Baldrian P."/>
            <person name="Vilgalys R."/>
            <person name="Dunand C."/>
            <person name="Henrissat B."/>
            <person name="Grigoriev I.V."/>
            <person name="Hibbett D."/>
            <person name="Nagy L.G."/>
            <person name="Martin F.M."/>
        </authorList>
    </citation>
    <scope>NUCLEOTIDE SEQUENCE</scope>
    <source>
        <strain evidence="2">UP504</strain>
    </source>
</reference>
<accession>A0A9P6B841</accession>
<comment type="caution">
    <text evidence="2">The sequence shown here is derived from an EMBL/GenBank/DDBJ whole genome shotgun (WGS) entry which is preliminary data.</text>
</comment>
<evidence type="ECO:0000313" key="2">
    <source>
        <dbReference type="EMBL" id="KAF9519269.1"/>
    </source>
</evidence>
<feature type="region of interest" description="Disordered" evidence="1">
    <location>
        <begin position="118"/>
        <end position="137"/>
    </location>
</feature>
<name>A0A9P6B841_9AGAM</name>
<proteinExistence type="predicted"/>
<sequence>MPYPIFVVYLSTNSNVSYLAPKGSLARSSTARANPEFLIEPGAPEVKLDHVCSLEFMAQFGRPLFCSFLDASGSYKASYPSEPIGLARAKLIGDDTIWGWSRSTVNIFGLASELSKSLGGGGAGSGSHLNGKRATNK</sequence>
<organism evidence="2 3">
    <name type="scientific">Hydnum rufescens UP504</name>
    <dbReference type="NCBI Taxonomy" id="1448309"/>
    <lineage>
        <taxon>Eukaryota</taxon>
        <taxon>Fungi</taxon>
        <taxon>Dikarya</taxon>
        <taxon>Basidiomycota</taxon>
        <taxon>Agaricomycotina</taxon>
        <taxon>Agaricomycetes</taxon>
        <taxon>Cantharellales</taxon>
        <taxon>Hydnaceae</taxon>
        <taxon>Hydnum</taxon>
    </lineage>
</organism>
<evidence type="ECO:0000313" key="3">
    <source>
        <dbReference type="Proteomes" id="UP000886523"/>
    </source>
</evidence>
<evidence type="ECO:0000256" key="1">
    <source>
        <dbReference type="SAM" id="MobiDB-lite"/>
    </source>
</evidence>
<dbReference type="EMBL" id="MU128919">
    <property type="protein sequence ID" value="KAF9519269.1"/>
    <property type="molecule type" value="Genomic_DNA"/>
</dbReference>
<dbReference type="Proteomes" id="UP000886523">
    <property type="component" value="Unassembled WGS sequence"/>
</dbReference>
<gene>
    <name evidence="2" type="ORF">BS47DRAFT_1482237</name>
</gene>
<dbReference type="OrthoDB" id="3270019at2759"/>
<protein>
    <submittedName>
        <fullName evidence="2">Uncharacterized protein</fullName>
    </submittedName>
</protein>
<keyword evidence="3" id="KW-1185">Reference proteome</keyword>